<dbReference type="AlphaFoldDB" id="A0AAW1YAH4"/>
<accession>A0AAW1YAH4</accession>
<comment type="caution">
    <text evidence="2">The sequence shown here is derived from an EMBL/GenBank/DDBJ whole genome shotgun (WGS) entry which is preliminary data.</text>
</comment>
<dbReference type="Proteomes" id="UP001457282">
    <property type="component" value="Unassembled WGS sequence"/>
</dbReference>
<organism evidence="2 3">
    <name type="scientific">Rubus argutus</name>
    <name type="common">Southern blackberry</name>
    <dbReference type="NCBI Taxonomy" id="59490"/>
    <lineage>
        <taxon>Eukaryota</taxon>
        <taxon>Viridiplantae</taxon>
        <taxon>Streptophyta</taxon>
        <taxon>Embryophyta</taxon>
        <taxon>Tracheophyta</taxon>
        <taxon>Spermatophyta</taxon>
        <taxon>Magnoliopsida</taxon>
        <taxon>eudicotyledons</taxon>
        <taxon>Gunneridae</taxon>
        <taxon>Pentapetalae</taxon>
        <taxon>rosids</taxon>
        <taxon>fabids</taxon>
        <taxon>Rosales</taxon>
        <taxon>Rosaceae</taxon>
        <taxon>Rosoideae</taxon>
        <taxon>Rosoideae incertae sedis</taxon>
        <taxon>Rubus</taxon>
    </lineage>
</organism>
<feature type="region of interest" description="Disordered" evidence="1">
    <location>
        <begin position="10"/>
        <end position="39"/>
    </location>
</feature>
<protein>
    <submittedName>
        <fullName evidence="2">Uncharacterized protein</fullName>
    </submittedName>
</protein>
<evidence type="ECO:0000256" key="1">
    <source>
        <dbReference type="SAM" id="MobiDB-lite"/>
    </source>
</evidence>
<feature type="compositionally biased region" description="Polar residues" evidence="1">
    <location>
        <begin position="24"/>
        <end position="39"/>
    </location>
</feature>
<evidence type="ECO:0000313" key="2">
    <source>
        <dbReference type="EMBL" id="KAK9944762.1"/>
    </source>
</evidence>
<name>A0AAW1YAH4_RUBAR</name>
<gene>
    <name evidence="2" type="ORF">M0R45_010312</name>
</gene>
<evidence type="ECO:0000313" key="3">
    <source>
        <dbReference type="Proteomes" id="UP001457282"/>
    </source>
</evidence>
<keyword evidence="3" id="KW-1185">Reference proteome</keyword>
<proteinExistence type="predicted"/>
<reference evidence="2 3" key="1">
    <citation type="journal article" date="2023" name="G3 (Bethesda)">
        <title>A chromosome-length genome assembly and annotation of blackberry (Rubus argutus, cv. 'Hillquist').</title>
        <authorList>
            <person name="Bruna T."/>
            <person name="Aryal R."/>
            <person name="Dudchenko O."/>
            <person name="Sargent D.J."/>
            <person name="Mead D."/>
            <person name="Buti M."/>
            <person name="Cavallini A."/>
            <person name="Hytonen T."/>
            <person name="Andres J."/>
            <person name="Pham M."/>
            <person name="Weisz D."/>
            <person name="Mascagni F."/>
            <person name="Usai G."/>
            <person name="Natali L."/>
            <person name="Bassil N."/>
            <person name="Fernandez G.E."/>
            <person name="Lomsadze A."/>
            <person name="Armour M."/>
            <person name="Olukolu B."/>
            <person name="Poorten T."/>
            <person name="Britton C."/>
            <person name="Davik J."/>
            <person name="Ashrafi H."/>
            <person name="Aiden E.L."/>
            <person name="Borodovsky M."/>
            <person name="Worthington M."/>
        </authorList>
    </citation>
    <scope>NUCLEOTIDE SEQUENCE [LARGE SCALE GENOMIC DNA]</scope>
    <source>
        <strain evidence="2">PI 553951</strain>
    </source>
</reference>
<sequence>MRMRMVLFPKTQPPPFSLHHPKISSDSSDGNFPNGGKTSQFAHPSRASLVNLCKDIIQFGHKVLAKDRAIHNDSKSGCGCNAFTISSSSVVSSNASAIHCTQNLVPNEGGCDSQLSLLLQPHLHLSIPQVFNAKSPFKLFQIF</sequence>
<dbReference type="EMBL" id="JBEDUW010000002">
    <property type="protein sequence ID" value="KAK9944762.1"/>
    <property type="molecule type" value="Genomic_DNA"/>
</dbReference>